<feature type="compositionally biased region" description="Low complexity" evidence="1">
    <location>
        <begin position="29"/>
        <end position="44"/>
    </location>
</feature>
<dbReference type="SUPFAM" id="SSF53335">
    <property type="entry name" value="S-adenosyl-L-methionine-dependent methyltransferases"/>
    <property type="match status" value="1"/>
</dbReference>
<name>A0AAV9U5V3_9PEZI</name>
<dbReference type="EMBL" id="JAVHNQ010000011">
    <property type="protein sequence ID" value="KAK6336349.1"/>
    <property type="molecule type" value="Genomic_DNA"/>
</dbReference>
<keyword evidence="4" id="KW-1185">Reference proteome</keyword>
<dbReference type="GO" id="GO:0008757">
    <property type="term" value="F:S-adenosylmethionine-dependent methyltransferase activity"/>
    <property type="evidence" value="ECO:0007669"/>
    <property type="project" value="InterPro"/>
</dbReference>
<dbReference type="InterPro" id="IPR013216">
    <property type="entry name" value="Methyltransf_11"/>
</dbReference>
<evidence type="ECO:0000256" key="1">
    <source>
        <dbReference type="SAM" id="MobiDB-lite"/>
    </source>
</evidence>
<dbReference type="Proteomes" id="UP001375240">
    <property type="component" value="Unassembled WGS sequence"/>
</dbReference>
<evidence type="ECO:0000313" key="4">
    <source>
        <dbReference type="Proteomes" id="UP001375240"/>
    </source>
</evidence>
<feature type="domain" description="Methyltransferase type 11" evidence="2">
    <location>
        <begin position="463"/>
        <end position="536"/>
    </location>
</feature>
<organism evidence="3 4">
    <name type="scientific">Orbilia brochopaga</name>
    <dbReference type="NCBI Taxonomy" id="3140254"/>
    <lineage>
        <taxon>Eukaryota</taxon>
        <taxon>Fungi</taxon>
        <taxon>Dikarya</taxon>
        <taxon>Ascomycota</taxon>
        <taxon>Pezizomycotina</taxon>
        <taxon>Orbiliomycetes</taxon>
        <taxon>Orbiliales</taxon>
        <taxon>Orbiliaceae</taxon>
        <taxon>Orbilia</taxon>
    </lineage>
</organism>
<dbReference type="InterPro" id="IPR029063">
    <property type="entry name" value="SAM-dependent_MTases_sf"/>
</dbReference>
<dbReference type="AlphaFoldDB" id="A0AAV9U5V3"/>
<gene>
    <name evidence="3" type="ORF">TWF696_001910</name>
</gene>
<evidence type="ECO:0000313" key="3">
    <source>
        <dbReference type="EMBL" id="KAK6336349.1"/>
    </source>
</evidence>
<comment type="caution">
    <text evidence="3">The sequence shown here is derived from an EMBL/GenBank/DDBJ whole genome shotgun (WGS) entry which is preliminary data.</text>
</comment>
<evidence type="ECO:0000259" key="2">
    <source>
        <dbReference type="Pfam" id="PF08241"/>
    </source>
</evidence>
<proteinExistence type="predicted"/>
<accession>A0AAV9U5V3</accession>
<feature type="compositionally biased region" description="Low complexity" evidence="1">
    <location>
        <begin position="53"/>
        <end position="71"/>
    </location>
</feature>
<protein>
    <recommendedName>
        <fullName evidence="2">Methyltransferase type 11 domain-containing protein</fullName>
    </recommendedName>
</protein>
<feature type="region of interest" description="Disordered" evidence="1">
    <location>
        <begin position="283"/>
        <end position="318"/>
    </location>
</feature>
<sequence length="678" mass="74622">MPWSISDGGILDPVKMFPRTRDRDGSSGGASTSSIDSMASDSTSPTSGKRDSTGSQSTAGSASAPASQPTSRKPSLKPAKSSDRESTLETTRQFARNFFSSYRKPSSRSSTPTLGLLDETDSVGPLERIESHTSTKSTKFGPFSIKPGFLSGSPSKASNAQLRDSSWIEDRINVRTSSILATASATDHVVGPLLNEAELKQRILQAAKEPRCESPLSPTSTYISMYSPSIPETPVLRRPEIPPLPKTMPIIHRKPLGPRQNADWDLDPIVSSVVTIDEEDEMLDDPSWMDNDTDPGSKRVSSNDTISEPLTIHSGHNSVASSTSEIPLILDHNALGPDGLPRADDPVSILLDIKDPGKIPPSPPPSPFLSELRSMESSGLHAICENLCEAQEEQQQDPVQFFEKRLWALSAFQWLTFGKQLQSPAHETLVNARPEDGRKVLHLHGPVADGWVLAAKYPTATFYSLSSEDIEYVDDRYTMPSNHHHIFTPSVSSPIPFPDNYFDVVVTRTLSSVLKTNDLETVLKESLRILRPGGWLELDTIDPTLTRAGTITRHWIESRVLAPMENDFFGAKPSDRILHLMHELGYHKVKNAKIALPTFTTERILSSDVGAGGESDAQKVMVNLGRHFYEELYGQFLRAGHIGAGSPSWWWDSMAVRQECERENTCFGLTISFARKPR</sequence>
<reference evidence="3 4" key="1">
    <citation type="submission" date="2019-10" db="EMBL/GenBank/DDBJ databases">
        <authorList>
            <person name="Palmer J.M."/>
        </authorList>
    </citation>
    <scope>NUCLEOTIDE SEQUENCE [LARGE SCALE GENOMIC DNA]</scope>
    <source>
        <strain evidence="3 4">TWF696</strain>
    </source>
</reference>
<feature type="compositionally biased region" description="Low complexity" evidence="1">
    <location>
        <begin position="100"/>
        <end position="113"/>
    </location>
</feature>
<dbReference type="Gene3D" id="3.40.50.150">
    <property type="entry name" value="Vaccinia Virus protein VP39"/>
    <property type="match status" value="1"/>
</dbReference>
<dbReference type="Pfam" id="PF08241">
    <property type="entry name" value="Methyltransf_11"/>
    <property type="match status" value="1"/>
</dbReference>
<feature type="region of interest" description="Disordered" evidence="1">
    <location>
        <begin position="1"/>
        <end position="143"/>
    </location>
</feature>
<feature type="compositionally biased region" description="Polar residues" evidence="1">
    <location>
        <begin position="299"/>
        <end position="318"/>
    </location>
</feature>